<organism evidence="1 2">
    <name type="scientific">Vibrio phage vB_VspP_pVa5</name>
    <dbReference type="NCBI Taxonomy" id="1913109"/>
    <lineage>
        <taxon>Viruses</taxon>
        <taxon>Duplodnaviria</taxon>
        <taxon>Heunggongvirae</taxon>
        <taxon>Uroviricota</taxon>
        <taxon>Caudoviricetes</taxon>
        <taxon>Schitoviridae</taxon>
        <taxon>Pontosvirinae</taxon>
        <taxon>Galateavirus</taxon>
        <taxon>Galateavirus PVA5</taxon>
    </lineage>
</organism>
<evidence type="ECO:0000313" key="2">
    <source>
        <dbReference type="Proteomes" id="UP000225978"/>
    </source>
</evidence>
<reference evidence="1 2" key="1">
    <citation type="journal article" date="2017" name="Viruses">
        <title>Stumbling across the Same Phage: Comparative Genomics of Widespread Temperate Phages Infecting the Fish Pathogen Vibrio anguillarum.</title>
        <authorList>
            <person name="Kalatzis P.G."/>
            <person name="Rorbo N.I."/>
            <person name="Castillo D."/>
            <person name="Mauritzen J.J."/>
            <person name="Jorgensen J."/>
            <person name="Kokkari C."/>
            <person name="Zhang F."/>
            <person name="Katharios P."/>
            <person name="Middelboe M."/>
        </authorList>
    </citation>
    <scope>NUCLEOTIDE SEQUENCE [LARGE SCALE GENOMIC DNA]</scope>
</reference>
<sequence length="327" mass="37253">MTKTYTNDRNIPLSVAVYLANDTYQQPPDDGKKYISATTLLKSTRQIILTSRADGTAMAKPVDIAHMSASRGGTALHDAIESAWVNNYKGSMEALGYPQNIIDKVVLNPDKVEPGQIPVYMEQRFYKPLGDWIVTGQFDFCGDGRLEDFKQTGTYTYTSGNKDEDYSMQGSIYKWGMPDIITKDVMAIQFFFKDWNSYSSKQNNYPPADMVEKEFPLKDVDWTQNWILRKLSQIDMYSQLPENALPECTDKELWRTGTKWKYYKNPKGVRATKVFDTPQEANLRFVQDGSVGIVKEIKPPPRACMYCAGFNACTQKDKYINSGELKI</sequence>
<protein>
    <submittedName>
        <fullName evidence="1">N4 gp42 protein</fullName>
    </submittedName>
</protein>
<accession>A0A1J0GV35</accession>
<evidence type="ECO:0000313" key="1">
    <source>
        <dbReference type="EMBL" id="APC46036.1"/>
    </source>
</evidence>
<keyword evidence="2" id="KW-1185">Reference proteome</keyword>
<dbReference type="InterPro" id="IPR011604">
    <property type="entry name" value="PDDEXK-like_dom_sf"/>
</dbReference>
<dbReference type="Proteomes" id="UP000225978">
    <property type="component" value="Segment"/>
</dbReference>
<dbReference type="EMBL" id="KX889068">
    <property type="protein sequence ID" value="APC46036.1"/>
    <property type="molecule type" value="Genomic_DNA"/>
</dbReference>
<dbReference type="Gene3D" id="3.90.320.10">
    <property type="match status" value="1"/>
</dbReference>
<name>A0A1J0GV35_9CAUD</name>
<proteinExistence type="predicted"/>
<gene>
    <name evidence="1" type="ORF">vBVspPpVa5_0032</name>
</gene>